<dbReference type="SUPFAM" id="SSF53335">
    <property type="entry name" value="S-adenosyl-L-methionine-dependent methyltransferases"/>
    <property type="match status" value="1"/>
</dbReference>
<evidence type="ECO:0000313" key="3">
    <source>
        <dbReference type="Proteomes" id="UP000319148"/>
    </source>
</evidence>
<keyword evidence="2" id="KW-0808">Transferase</keyword>
<dbReference type="EMBL" id="VFIY01000018">
    <property type="protein sequence ID" value="TPD57599.1"/>
    <property type="molecule type" value="Genomic_DNA"/>
</dbReference>
<dbReference type="Pfam" id="PF13649">
    <property type="entry name" value="Methyltransf_25"/>
    <property type="match status" value="1"/>
</dbReference>
<dbReference type="RefSeq" id="WP_139941914.1">
    <property type="nucleotide sequence ID" value="NZ_JBHSYP010000005.1"/>
</dbReference>
<dbReference type="Gene3D" id="3.40.50.150">
    <property type="entry name" value="Vaccinia Virus protein VP39"/>
    <property type="match status" value="1"/>
</dbReference>
<dbReference type="InterPro" id="IPR041698">
    <property type="entry name" value="Methyltransf_25"/>
</dbReference>
<dbReference type="AlphaFoldDB" id="A0A501PB22"/>
<reference evidence="3" key="1">
    <citation type="submission" date="2019-06" db="EMBL/GenBank/DDBJ databases">
        <title>The complete genome of Emcibacter congregatus ZYLT.</title>
        <authorList>
            <person name="Zhao Z."/>
        </authorList>
    </citation>
    <scope>NUCLEOTIDE SEQUENCE [LARGE SCALE GENOMIC DNA]</scope>
    <source>
        <strain evidence="3">MCCC 1A06723</strain>
    </source>
</reference>
<organism evidence="2 3">
    <name type="scientific">Emcibacter nanhaiensis</name>
    <dbReference type="NCBI Taxonomy" id="1505037"/>
    <lineage>
        <taxon>Bacteria</taxon>
        <taxon>Pseudomonadati</taxon>
        <taxon>Pseudomonadota</taxon>
        <taxon>Alphaproteobacteria</taxon>
        <taxon>Emcibacterales</taxon>
        <taxon>Emcibacteraceae</taxon>
        <taxon>Emcibacter</taxon>
    </lineage>
</organism>
<proteinExistence type="predicted"/>
<sequence length="207" mass="23017">MDKSEKFWDKKAEKYARAKISDMATYEKKLAITRSYMRPDMEVLEQGCGSGSTALLHAPYVKHIRATDFSQNMVDIARAKAAEQGIDNVTFERATVEEPGQPDGSVDMVLALNLIHLVGDWPGAIRDAFRMLKPGGIYVTSTACLSDSMRFMKPIMPLGRAIGIFPAVSFFTQTAYRDAMTDAGFTIEHDWHPGGMKAVFMVARKPE</sequence>
<comment type="caution">
    <text evidence="2">The sequence shown here is derived from an EMBL/GenBank/DDBJ whole genome shotgun (WGS) entry which is preliminary data.</text>
</comment>
<dbReference type="InterPro" id="IPR029063">
    <property type="entry name" value="SAM-dependent_MTases_sf"/>
</dbReference>
<dbReference type="CDD" id="cd02440">
    <property type="entry name" value="AdoMet_MTases"/>
    <property type="match status" value="1"/>
</dbReference>
<dbReference type="PANTHER" id="PTHR43591">
    <property type="entry name" value="METHYLTRANSFERASE"/>
    <property type="match status" value="1"/>
</dbReference>
<dbReference type="GO" id="GO:0008168">
    <property type="term" value="F:methyltransferase activity"/>
    <property type="evidence" value="ECO:0007669"/>
    <property type="project" value="UniProtKB-KW"/>
</dbReference>
<name>A0A501PB22_9PROT</name>
<keyword evidence="3" id="KW-1185">Reference proteome</keyword>
<keyword evidence="2" id="KW-0489">Methyltransferase</keyword>
<feature type="domain" description="Methyltransferase" evidence="1">
    <location>
        <begin position="43"/>
        <end position="136"/>
    </location>
</feature>
<dbReference type="GO" id="GO:0032259">
    <property type="term" value="P:methylation"/>
    <property type="evidence" value="ECO:0007669"/>
    <property type="project" value="UniProtKB-KW"/>
</dbReference>
<evidence type="ECO:0000313" key="2">
    <source>
        <dbReference type="EMBL" id="TPD57599.1"/>
    </source>
</evidence>
<evidence type="ECO:0000259" key="1">
    <source>
        <dbReference type="Pfam" id="PF13649"/>
    </source>
</evidence>
<protein>
    <submittedName>
        <fullName evidence="2">Class I SAM-dependent methyltransferase</fullName>
    </submittedName>
</protein>
<accession>A0A501PB22</accession>
<gene>
    <name evidence="2" type="ORF">FIV46_15925</name>
</gene>
<dbReference type="Proteomes" id="UP000319148">
    <property type="component" value="Unassembled WGS sequence"/>
</dbReference>
<dbReference type="OrthoDB" id="5642573at2"/>